<name>A0A975GB51_9THEO</name>
<evidence type="ECO:0000313" key="2">
    <source>
        <dbReference type="Proteomes" id="UP000671913"/>
    </source>
</evidence>
<dbReference type="InterPro" id="IPR027417">
    <property type="entry name" value="P-loop_NTPase"/>
</dbReference>
<organism evidence="1 2">
    <name type="scientific">Aceticella autotrophica</name>
    <dbReference type="NCBI Taxonomy" id="2755338"/>
    <lineage>
        <taxon>Bacteria</taxon>
        <taxon>Bacillati</taxon>
        <taxon>Bacillota</taxon>
        <taxon>Clostridia</taxon>
        <taxon>Thermoanaerobacterales</taxon>
        <taxon>Thermoanaerobacteraceae</taxon>
        <taxon>Aceticella</taxon>
    </lineage>
</organism>
<dbReference type="PANTHER" id="PTHR46638">
    <property type="entry name" value="CORRINOID ADENOSYLTRANSFERASE"/>
    <property type="match status" value="1"/>
</dbReference>
<protein>
    <submittedName>
        <fullName evidence="1">Cob(I)yrinic acid a,c-diamide adenosyltransferase</fullName>
    </submittedName>
</protein>
<keyword evidence="2" id="KW-1185">Reference proteome</keyword>
<dbReference type="Proteomes" id="UP000671913">
    <property type="component" value="Chromosome"/>
</dbReference>
<dbReference type="GO" id="GO:0009236">
    <property type="term" value="P:cobalamin biosynthetic process"/>
    <property type="evidence" value="ECO:0007669"/>
    <property type="project" value="InterPro"/>
</dbReference>
<gene>
    <name evidence="1" type="ORF">ACETAC_02810</name>
</gene>
<dbReference type="PIRSF" id="PIRSF015617">
    <property type="entry name" value="Adensltrnsf_CobA"/>
    <property type="match status" value="1"/>
</dbReference>
<dbReference type="Gene3D" id="3.40.50.300">
    <property type="entry name" value="P-loop containing nucleotide triphosphate hydrolases"/>
    <property type="match status" value="1"/>
</dbReference>
<reference evidence="1" key="1">
    <citation type="submission" date="2020-08" db="EMBL/GenBank/DDBJ databases">
        <title>Genomic insights into the carbon and energy metabolism of the first obligate autotrophic acetogenic bacterium Aceticella autotrophica gen. nov., sp. nov.</title>
        <authorList>
            <person name="Toshchakov S.V."/>
            <person name="Elcheninov A.G."/>
            <person name="Kublanov I.V."/>
            <person name="Frolov E.N."/>
            <person name="Lebedinsky A.V."/>
        </authorList>
    </citation>
    <scope>NUCLEOTIDE SEQUENCE</scope>
    <source>
        <strain evidence="1">3443-3Ac</strain>
    </source>
</reference>
<dbReference type="PANTHER" id="PTHR46638:SF1">
    <property type="entry name" value="CORRINOID ADENOSYLTRANSFERASE"/>
    <property type="match status" value="1"/>
</dbReference>
<dbReference type="EMBL" id="CP060096">
    <property type="protein sequence ID" value="QSZ27836.1"/>
    <property type="molecule type" value="Genomic_DNA"/>
</dbReference>
<dbReference type="CDD" id="cd00561">
    <property type="entry name" value="CobA_ACA"/>
    <property type="match status" value="1"/>
</dbReference>
<evidence type="ECO:0000313" key="1">
    <source>
        <dbReference type="EMBL" id="QSZ27836.1"/>
    </source>
</evidence>
<dbReference type="RefSeq" id="WP_284680554.1">
    <property type="nucleotide sequence ID" value="NZ_CP060096.1"/>
</dbReference>
<dbReference type="InterPro" id="IPR003724">
    <property type="entry name" value="CblAdoTrfase_CobA"/>
</dbReference>
<proteinExistence type="predicted"/>
<dbReference type="SUPFAM" id="SSF52540">
    <property type="entry name" value="P-loop containing nucleoside triphosphate hydrolases"/>
    <property type="match status" value="1"/>
</dbReference>
<dbReference type="GO" id="GO:0005524">
    <property type="term" value="F:ATP binding"/>
    <property type="evidence" value="ECO:0007669"/>
    <property type="project" value="InterPro"/>
</dbReference>
<dbReference type="KEGG" id="aaut:ACETAC_02810"/>
<sequence length="175" mass="20262">MEKGLIQIYTGNGKGKTTAAVGLSVRAIGRGFNVYMIQFLKDRDTGELHTLSHFDNFKVFRFKSSKKFFWQMNDEEKDLLKKQLKEAYEFIVDVLKNNKCDLLVLDEIMGVLHNNLYSIDDIIKLMDMKPEGMEMVMTGRNAPEELIERADLVTEMKLIKHPYEKGIKSRCGIEF</sequence>
<dbReference type="GO" id="GO:0008817">
    <property type="term" value="F:corrinoid adenosyltransferase activity"/>
    <property type="evidence" value="ECO:0007669"/>
    <property type="project" value="InterPro"/>
</dbReference>
<dbReference type="Pfam" id="PF02572">
    <property type="entry name" value="CobA_CobO_BtuR"/>
    <property type="match status" value="1"/>
</dbReference>
<dbReference type="AlphaFoldDB" id="A0A975GB51"/>
<accession>A0A975GB51</accession>